<name>A0ABT3P6G7_9ALTE</name>
<dbReference type="NCBIfam" id="TIGR02227">
    <property type="entry name" value="sigpep_I_bact"/>
    <property type="match status" value="1"/>
</dbReference>
<dbReference type="PANTHER" id="PTHR43390">
    <property type="entry name" value="SIGNAL PEPTIDASE I"/>
    <property type="match status" value="1"/>
</dbReference>
<dbReference type="InterPro" id="IPR000223">
    <property type="entry name" value="Pept_S26A_signal_pept_1"/>
</dbReference>
<comment type="catalytic activity">
    <reaction evidence="1 6">
        <text>Cleavage of hydrophobic, N-terminal signal or leader sequences from secreted and periplasmic proteins.</text>
        <dbReference type="EC" id="3.4.21.89"/>
    </reaction>
</comment>
<dbReference type="Proteomes" id="UP001142810">
    <property type="component" value="Unassembled WGS sequence"/>
</dbReference>
<evidence type="ECO:0000313" key="8">
    <source>
        <dbReference type="EMBL" id="MCW8108362.1"/>
    </source>
</evidence>
<evidence type="ECO:0000256" key="2">
    <source>
        <dbReference type="ARBA" id="ARBA00009370"/>
    </source>
</evidence>
<evidence type="ECO:0000259" key="7">
    <source>
        <dbReference type="Pfam" id="PF10502"/>
    </source>
</evidence>
<dbReference type="Pfam" id="PF10502">
    <property type="entry name" value="Peptidase_S26"/>
    <property type="match status" value="1"/>
</dbReference>
<comment type="caution">
    <text evidence="8">The sequence shown here is derived from an EMBL/GenBank/DDBJ whole genome shotgun (WGS) entry which is preliminary data.</text>
</comment>
<feature type="domain" description="Peptidase S26" evidence="7">
    <location>
        <begin position="12"/>
        <end position="188"/>
    </location>
</feature>
<dbReference type="InterPro" id="IPR019533">
    <property type="entry name" value="Peptidase_S26"/>
</dbReference>
<evidence type="ECO:0000256" key="4">
    <source>
        <dbReference type="ARBA" id="ARBA00019232"/>
    </source>
</evidence>
<dbReference type="SUPFAM" id="SSF51306">
    <property type="entry name" value="LexA/Signal peptidase"/>
    <property type="match status" value="1"/>
</dbReference>
<sequence length="212" mass="23851">MSTVKKLWQANWSFILFIGLMLVFRSSIADWYHVPSASMEPNLIGGDRIFVNKTAYALEVPFTDIKLFSTGHVNRGDIVTINSSAADEHLVKRVIGLPGDNIAMVDNRLFINDSPVKYQLITQSLRNEALEETFYTVQITQQSHPLSSFGPITVPAGHVLVLGDNRNHSADSRVYGFIPIAELQGKALKIVASFDKTKYWLPRSDRWFKPLT</sequence>
<dbReference type="EC" id="3.4.21.89" evidence="3 6"/>
<comment type="subcellular location">
    <subcellularLocation>
        <location evidence="6">Membrane</location>
        <topology evidence="6">Multi-pass membrane protein</topology>
    </subcellularLocation>
</comment>
<evidence type="ECO:0000313" key="9">
    <source>
        <dbReference type="Proteomes" id="UP001142810"/>
    </source>
</evidence>
<keyword evidence="9" id="KW-1185">Reference proteome</keyword>
<dbReference type="InterPro" id="IPR036286">
    <property type="entry name" value="LexA/Signal_pep-like_sf"/>
</dbReference>
<protein>
    <recommendedName>
        <fullName evidence="4 6">Signal peptidase I</fullName>
        <ecNumber evidence="3 6">3.4.21.89</ecNumber>
    </recommendedName>
</protein>
<evidence type="ECO:0000256" key="1">
    <source>
        <dbReference type="ARBA" id="ARBA00000677"/>
    </source>
</evidence>
<accession>A0ABT3P6G7</accession>
<dbReference type="Gene3D" id="2.10.109.10">
    <property type="entry name" value="Umud Fragment, subunit A"/>
    <property type="match status" value="1"/>
</dbReference>
<dbReference type="PROSITE" id="PS00761">
    <property type="entry name" value="SPASE_I_3"/>
    <property type="match status" value="1"/>
</dbReference>
<evidence type="ECO:0000256" key="3">
    <source>
        <dbReference type="ARBA" id="ARBA00013208"/>
    </source>
</evidence>
<evidence type="ECO:0000256" key="6">
    <source>
        <dbReference type="RuleBase" id="RU362042"/>
    </source>
</evidence>
<dbReference type="PRINTS" id="PR00727">
    <property type="entry name" value="LEADERPTASE"/>
</dbReference>
<evidence type="ECO:0000256" key="5">
    <source>
        <dbReference type="ARBA" id="ARBA00022801"/>
    </source>
</evidence>
<comment type="similarity">
    <text evidence="2 6">Belongs to the peptidase S26 family.</text>
</comment>
<dbReference type="GO" id="GO:0009003">
    <property type="term" value="F:signal peptidase activity"/>
    <property type="evidence" value="ECO:0007669"/>
    <property type="project" value="UniProtKB-EC"/>
</dbReference>
<gene>
    <name evidence="8" type="primary">lepB</name>
    <name evidence="8" type="ORF">OPS25_07630</name>
</gene>
<proteinExistence type="inferred from homology"/>
<dbReference type="InterPro" id="IPR019757">
    <property type="entry name" value="Pept_S26A_signal_pept_1_Lys-AS"/>
</dbReference>
<dbReference type="RefSeq" id="WP_265617076.1">
    <property type="nucleotide sequence ID" value="NZ_JAPFRD010000009.1"/>
</dbReference>
<organism evidence="8 9">
    <name type="scientific">Alteromonas aquimaris</name>
    <dbReference type="NCBI Taxonomy" id="2998417"/>
    <lineage>
        <taxon>Bacteria</taxon>
        <taxon>Pseudomonadati</taxon>
        <taxon>Pseudomonadota</taxon>
        <taxon>Gammaproteobacteria</taxon>
        <taxon>Alteromonadales</taxon>
        <taxon>Alteromonadaceae</taxon>
        <taxon>Alteromonas/Salinimonas group</taxon>
        <taxon>Alteromonas</taxon>
    </lineage>
</organism>
<dbReference type="EMBL" id="JAPFRD010000009">
    <property type="protein sequence ID" value="MCW8108362.1"/>
    <property type="molecule type" value="Genomic_DNA"/>
</dbReference>
<dbReference type="PROSITE" id="PS00760">
    <property type="entry name" value="SPASE_I_2"/>
    <property type="match status" value="1"/>
</dbReference>
<dbReference type="CDD" id="cd06530">
    <property type="entry name" value="S26_SPase_I"/>
    <property type="match status" value="1"/>
</dbReference>
<dbReference type="PANTHER" id="PTHR43390:SF1">
    <property type="entry name" value="CHLOROPLAST PROCESSING PEPTIDASE"/>
    <property type="match status" value="1"/>
</dbReference>
<dbReference type="InterPro" id="IPR019758">
    <property type="entry name" value="Pept_S26A_signal_pept_1_CS"/>
</dbReference>
<keyword evidence="5 6" id="KW-0378">Hydrolase</keyword>
<reference evidence="8" key="1">
    <citation type="submission" date="2022-11" db="EMBL/GenBank/DDBJ databases">
        <title>Alteromonas sp. nov., isolated from sea water of the Qingdao.</title>
        <authorList>
            <person name="Wang Q."/>
        </authorList>
    </citation>
    <scope>NUCLEOTIDE SEQUENCE</scope>
    <source>
        <strain evidence="8">ASW11-7</strain>
    </source>
</reference>
<keyword evidence="6" id="KW-0645">Protease</keyword>